<name>A0A367YQR5_9ACTN</name>
<comment type="subcellular location">
    <subcellularLocation>
        <location evidence="5">Cytoplasm</location>
    </subcellularLocation>
</comment>
<evidence type="ECO:0000313" key="8">
    <source>
        <dbReference type="EMBL" id="RCK68168.1"/>
    </source>
</evidence>
<dbReference type="RefSeq" id="WP_114127981.1">
    <property type="nucleotide sequence ID" value="NZ_QOUI01000013.1"/>
</dbReference>
<dbReference type="Gene3D" id="2.40.30.60">
    <property type="entry name" value="RimM"/>
    <property type="match status" value="1"/>
</dbReference>
<keyword evidence="4 5" id="KW-0143">Chaperone</keyword>
<comment type="function">
    <text evidence="5">An accessory protein needed during the final step in the assembly of 30S ribosomal subunit, possibly for assembly of the head region. Essential for efficient processing of 16S rRNA. May be needed both before and after RbfA during the maturation of 16S rRNA. It has affinity for free ribosomal 30S subunits but not for 70S ribosomes.</text>
</comment>
<gene>
    <name evidence="5" type="primary">rimM</name>
    <name evidence="8" type="ORF">DT076_17430</name>
</gene>
<proteinExistence type="inferred from homology"/>
<dbReference type="GO" id="GO:0042274">
    <property type="term" value="P:ribosomal small subunit biogenesis"/>
    <property type="evidence" value="ECO:0007669"/>
    <property type="project" value="UniProtKB-UniRule"/>
</dbReference>
<comment type="similarity">
    <text evidence="5">Belongs to the RimM family.</text>
</comment>
<dbReference type="PANTHER" id="PTHR33692:SF1">
    <property type="entry name" value="RIBOSOME MATURATION FACTOR RIMM"/>
    <property type="match status" value="1"/>
</dbReference>
<comment type="caution">
    <text evidence="8">The sequence shown here is derived from an EMBL/GenBank/DDBJ whole genome shotgun (WGS) entry which is preliminary data.</text>
</comment>
<evidence type="ECO:0000256" key="1">
    <source>
        <dbReference type="ARBA" id="ARBA00022490"/>
    </source>
</evidence>
<evidence type="ECO:0000256" key="5">
    <source>
        <dbReference type="HAMAP-Rule" id="MF_00014"/>
    </source>
</evidence>
<evidence type="ECO:0000259" key="7">
    <source>
        <dbReference type="Pfam" id="PF24986"/>
    </source>
</evidence>
<dbReference type="Gene3D" id="2.30.30.240">
    <property type="entry name" value="PRC-barrel domain"/>
    <property type="match status" value="1"/>
</dbReference>
<dbReference type="Pfam" id="PF01782">
    <property type="entry name" value="RimM"/>
    <property type="match status" value="1"/>
</dbReference>
<evidence type="ECO:0000313" key="9">
    <source>
        <dbReference type="Proteomes" id="UP000252770"/>
    </source>
</evidence>
<dbReference type="InterPro" id="IPR011961">
    <property type="entry name" value="RimM"/>
</dbReference>
<evidence type="ECO:0000256" key="3">
    <source>
        <dbReference type="ARBA" id="ARBA00022552"/>
    </source>
</evidence>
<keyword evidence="9" id="KW-1185">Reference proteome</keyword>
<accession>A0A367YQR5</accession>
<dbReference type="PANTHER" id="PTHR33692">
    <property type="entry name" value="RIBOSOME MATURATION FACTOR RIMM"/>
    <property type="match status" value="1"/>
</dbReference>
<dbReference type="SUPFAM" id="SSF50447">
    <property type="entry name" value="Translation proteins"/>
    <property type="match status" value="1"/>
</dbReference>
<dbReference type="GO" id="GO:0005840">
    <property type="term" value="C:ribosome"/>
    <property type="evidence" value="ECO:0007669"/>
    <property type="project" value="InterPro"/>
</dbReference>
<dbReference type="Proteomes" id="UP000252770">
    <property type="component" value="Unassembled WGS sequence"/>
</dbReference>
<organism evidence="8 9">
    <name type="scientific">Desertihabitans brevis</name>
    <dbReference type="NCBI Taxonomy" id="2268447"/>
    <lineage>
        <taxon>Bacteria</taxon>
        <taxon>Bacillati</taxon>
        <taxon>Actinomycetota</taxon>
        <taxon>Actinomycetes</taxon>
        <taxon>Propionibacteriales</taxon>
        <taxon>Propionibacteriaceae</taxon>
        <taxon>Desertihabitans</taxon>
    </lineage>
</organism>
<dbReference type="GO" id="GO:0005737">
    <property type="term" value="C:cytoplasm"/>
    <property type="evidence" value="ECO:0007669"/>
    <property type="project" value="UniProtKB-SubCell"/>
</dbReference>
<sequence>MTAVDVVVGRVGRPHGVRGELSIELRTDEPTRRFAPGAMLHLVRSAAARPGLDRWPVERTVTVVSTRWHQGRMLVRLDGVDDRDAAEALRGLLLVVRVEEDEEPEEPGEYYDRQLVGLAVLDAAGQRAGTVRAVVHLPAHDLLEVDVEDGRRLVPFVEALVPEVDLAAGHLRLADVEGLLDDLEG</sequence>
<evidence type="ECO:0000256" key="4">
    <source>
        <dbReference type="ARBA" id="ARBA00023186"/>
    </source>
</evidence>
<reference evidence="8 9" key="1">
    <citation type="submission" date="2018-07" db="EMBL/GenBank/DDBJ databases">
        <title>Desertimonas flava gen. nov. sp. nov.</title>
        <authorList>
            <person name="Liu S."/>
        </authorList>
    </citation>
    <scope>NUCLEOTIDE SEQUENCE [LARGE SCALE GENOMIC DNA]</scope>
    <source>
        <strain evidence="8 9">16Sb5-5</strain>
    </source>
</reference>
<dbReference type="GO" id="GO:0006364">
    <property type="term" value="P:rRNA processing"/>
    <property type="evidence" value="ECO:0007669"/>
    <property type="project" value="UniProtKB-UniRule"/>
</dbReference>
<protein>
    <recommendedName>
        <fullName evidence="5">Ribosome maturation factor RimM</fullName>
    </recommendedName>
</protein>
<feature type="domain" description="RimM N-terminal" evidence="6">
    <location>
        <begin position="7"/>
        <end position="99"/>
    </location>
</feature>
<comment type="subunit">
    <text evidence="5">Binds ribosomal protein uS19.</text>
</comment>
<keyword evidence="2 5" id="KW-0690">Ribosome biogenesis</keyword>
<dbReference type="AlphaFoldDB" id="A0A367YQR5"/>
<dbReference type="InterPro" id="IPR036976">
    <property type="entry name" value="RimM_N_sf"/>
</dbReference>
<dbReference type="EMBL" id="QOUI01000013">
    <property type="protein sequence ID" value="RCK68168.1"/>
    <property type="molecule type" value="Genomic_DNA"/>
</dbReference>
<keyword evidence="3 5" id="KW-0698">rRNA processing</keyword>
<dbReference type="InterPro" id="IPR056792">
    <property type="entry name" value="PRC_RimM"/>
</dbReference>
<dbReference type="SUPFAM" id="SSF50346">
    <property type="entry name" value="PRC-barrel domain"/>
    <property type="match status" value="1"/>
</dbReference>
<dbReference type="InterPro" id="IPR011033">
    <property type="entry name" value="PRC_barrel-like_sf"/>
</dbReference>
<dbReference type="NCBIfam" id="TIGR02273">
    <property type="entry name" value="16S_RimM"/>
    <property type="match status" value="1"/>
</dbReference>
<evidence type="ECO:0000256" key="2">
    <source>
        <dbReference type="ARBA" id="ARBA00022517"/>
    </source>
</evidence>
<feature type="domain" description="Ribosome maturation factor RimM PRC barrel" evidence="7">
    <location>
        <begin position="114"/>
        <end position="178"/>
    </location>
</feature>
<keyword evidence="1 5" id="KW-0963">Cytoplasm</keyword>
<dbReference type="InterPro" id="IPR009000">
    <property type="entry name" value="Transl_B-barrel_sf"/>
</dbReference>
<dbReference type="Pfam" id="PF24986">
    <property type="entry name" value="PRC_RimM"/>
    <property type="match status" value="1"/>
</dbReference>
<dbReference type="HAMAP" id="MF_00014">
    <property type="entry name" value="Ribosome_mat_RimM"/>
    <property type="match status" value="1"/>
</dbReference>
<evidence type="ECO:0000259" key="6">
    <source>
        <dbReference type="Pfam" id="PF01782"/>
    </source>
</evidence>
<dbReference type="GO" id="GO:0043022">
    <property type="term" value="F:ribosome binding"/>
    <property type="evidence" value="ECO:0007669"/>
    <property type="project" value="InterPro"/>
</dbReference>
<comment type="domain">
    <text evidence="5">The PRC barrel domain binds ribosomal protein uS19.</text>
</comment>
<dbReference type="InterPro" id="IPR002676">
    <property type="entry name" value="RimM_N"/>
</dbReference>